<name>A0A1E7XCD2_9LACO</name>
<dbReference type="STRING" id="481719.LASUN_13300"/>
<sequence length="76" mass="8832">MNEKKAELALSGIINDFEYKFGKRYDVRDSIFSFYLAQDAVAKNLSKESFLKFMATQYDDAVIARKDSFHEKVHSN</sequence>
<proteinExistence type="predicted"/>
<comment type="caution">
    <text evidence="1">The sequence shown here is derived from an EMBL/GenBank/DDBJ whole genome shotgun (WGS) entry which is preliminary data.</text>
</comment>
<dbReference type="AlphaFoldDB" id="A0A1E7XCD2"/>
<protein>
    <submittedName>
        <fullName evidence="1">Uncharacterized protein</fullName>
    </submittedName>
</protein>
<dbReference type="Proteomes" id="UP000177010">
    <property type="component" value="Unassembled WGS sequence"/>
</dbReference>
<evidence type="ECO:0000313" key="2">
    <source>
        <dbReference type="Proteomes" id="UP000177010"/>
    </source>
</evidence>
<gene>
    <name evidence="1" type="ORF">LASUN_13300</name>
</gene>
<dbReference type="EMBL" id="MIQE01000012">
    <property type="protein sequence ID" value="OFA10780.1"/>
    <property type="molecule type" value="Genomic_DNA"/>
</dbReference>
<reference evidence="1 2" key="1">
    <citation type="submission" date="2016-09" db="EMBL/GenBank/DDBJ databases">
        <title>Genome Sequence of Lactobacillus sunkii Strain CG01.</title>
        <authorList>
            <person name="Poehlein A."/>
            <person name="Gabris C."/>
            <person name="Bengelsdorf F.R."/>
            <person name="Duerre P."/>
            <person name="Daniel R."/>
        </authorList>
    </citation>
    <scope>NUCLEOTIDE SEQUENCE [LARGE SCALE GENOMIC DNA]</scope>
    <source>
        <strain evidence="1 2">CG_D</strain>
    </source>
</reference>
<evidence type="ECO:0000313" key="1">
    <source>
        <dbReference type="EMBL" id="OFA10780.1"/>
    </source>
</evidence>
<dbReference type="RefSeq" id="WP_070367853.1">
    <property type="nucleotide sequence ID" value="NZ_JAZHVW010000002.1"/>
</dbReference>
<accession>A0A1E7XCD2</accession>
<organism evidence="1 2">
    <name type="scientific">Lentilactobacillus sunkii</name>
    <dbReference type="NCBI Taxonomy" id="481719"/>
    <lineage>
        <taxon>Bacteria</taxon>
        <taxon>Bacillati</taxon>
        <taxon>Bacillota</taxon>
        <taxon>Bacilli</taxon>
        <taxon>Lactobacillales</taxon>
        <taxon>Lactobacillaceae</taxon>
        <taxon>Lentilactobacillus</taxon>
    </lineage>
</organism>